<evidence type="ECO:0000313" key="2">
    <source>
        <dbReference type="Proteomes" id="UP000838412"/>
    </source>
</evidence>
<reference evidence="1" key="1">
    <citation type="submission" date="2022-01" db="EMBL/GenBank/DDBJ databases">
        <authorList>
            <person name="Braso-Vives M."/>
        </authorList>
    </citation>
    <scope>NUCLEOTIDE SEQUENCE</scope>
</reference>
<dbReference type="Proteomes" id="UP000838412">
    <property type="component" value="Chromosome 10"/>
</dbReference>
<name>A0A8J9VI81_BRALA</name>
<dbReference type="AlphaFoldDB" id="A0A8J9VI81"/>
<accession>A0A8J9VI81</accession>
<proteinExistence type="predicted"/>
<protein>
    <submittedName>
        <fullName evidence="1">Hypp5547 protein</fullName>
    </submittedName>
</protein>
<gene>
    <name evidence="1" type="primary">Hypp5547</name>
    <name evidence="1" type="ORF">BLAG_LOCUS2915</name>
</gene>
<keyword evidence="2" id="KW-1185">Reference proteome</keyword>
<organism evidence="1 2">
    <name type="scientific">Branchiostoma lanceolatum</name>
    <name type="common">Common lancelet</name>
    <name type="synonym">Amphioxus lanceolatum</name>
    <dbReference type="NCBI Taxonomy" id="7740"/>
    <lineage>
        <taxon>Eukaryota</taxon>
        <taxon>Metazoa</taxon>
        <taxon>Chordata</taxon>
        <taxon>Cephalochordata</taxon>
        <taxon>Leptocardii</taxon>
        <taxon>Amphioxiformes</taxon>
        <taxon>Branchiostomatidae</taxon>
        <taxon>Branchiostoma</taxon>
    </lineage>
</organism>
<dbReference type="OrthoDB" id="10033283at2759"/>
<evidence type="ECO:0000313" key="1">
    <source>
        <dbReference type="EMBL" id="CAH1238220.1"/>
    </source>
</evidence>
<sequence>MGNAASTVDRAVDFLSERVGPEFLLVRRPAMANNYLLGPMLSDGGRNSAGKTILVSHAGKTPGIRLQPQLSDYDFAGDLRKEPTLGPYITDRILHSTDTSGGVYATFFPVEFDISAGSVNYAGILFKNCRLHSIDEEHFRMRLMKKKLNQEAIGIRGKDHFFLITEAFIAESVTLAHGQRTEVSAEVGVDVDPNGAGAQAQYHSGGIQRSNIGQGTLAFRFVEVKYDMYGTITGMNLVQNPRESFVLESRNEEVKDQTRYLPRLPTFSPDSGYV</sequence>
<dbReference type="EMBL" id="OV696695">
    <property type="protein sequence ID" value="CAH1238220.1"/>
    <property type="molecule type" value="Genomic_DNA"/>
</dbReference>